<accession>A0A7J6D510</accession>
<sequence>MKKTGRGTSDAPSLTLSETRMLGVIQKVHYEGIPGGYEVGLEMEQDELATIQMSDLEETSVEPRQLPPQSKRQKVVSSSHAVQLLEIEREKLELFRERVAIEK</sequence>
<protein>
    <submittedName>
        <fullName evidence="2">Uncharacterized protein</fullName>
    </submittedName>
</protein>
<proteinExistence type="predicted"/>
<name>A0A7J6D510_9TELE</name>
<organism evidence="2 3">
    <name type="scientific">Onychostoma macrolepis</name>
    <dbReference type="NCBI Taxonomy" id="369639"/>
    <lineage>
        <taxon>Eukaryota</taxon>
        <taxon>Metazoa</taxon>
        <taxon>Chordata</taxon>
        <taxon>Craniata</taxon>
        <taxon>Vertebrata</taxon>
        <taxon>Euteleostomi</taxon>
        <taxon>Actinopterygii</taxon>
        <taxon>Neopterygii</taxon>
        <taxon>Teleostei</taxon>
        <taxon>Ostariophysi</taxon>
        <taxon>Cypriniformes</taxon>
        <taxon>Cyprinidae</taxon>
        <taxon>Acrossocheilinae</taxon>
        <taxon>Onychostoma</taxon>
    </lineage>
</organism>
<dbReference type="AlphaFoldDB" id="A0A7J6D510"/>
<dbReference type="EMBL" id="JAAMOB010000004">
    <property type="protein sequence ID" value="KAF4114338.1"/>
    <property type="molecule type" value="Genomic_DNA"/>
</dbReference>
<feature type="region of interest" description="Disordered" evidence="1">
    <location>
        <begin position="53"/>
        <end position="75"/>
    </location>
</feature>
<evidence type="ECO:0000313" key="2">
    <source>
        <dbReference type="EMBL" id="KAF4114338.1"/>
    </source>
</evidence>
<evidence type="ECO:0000256" key="1">
    <source>
        <dbReference type="SAM" id="MobiDB-lite"/>
    </source>
</evidence>
<gene>
    <name evidence="2" type="ORF">G5714_004561</name>
</gene>
<comment type="caution">
    <text evidence="2">The sequence shown here is derived from an EMBL/GenBank/DDBJ whole genome shotgun (WGS) entry which is preliminary data.</text>
</comment>
<evidence type="ECO:0000313" key="3">
    <source>
        <dbReference type="Proteomes" id="UP000579812"/>
    </source>
</evidence>
<reference evidence="2 3" key="1">
    <citation type="submission" date="2020-04" db="EMBL/GenBank/DDBJ databases">
        <title>Chromosome-level genome assembly of a cyprinid fish Onychostoma macrolepis by integration of Nanopore Sequencing, Bionano and Hi-C technology.</title>
        <authorList>
            <person name="Wang D."/>
        </authorList>
    </citation>
    <scope>NUCLEOTIDE SEQUENCE [LARGE SCALE GENOMIC DNA]</scope>
    <source>
        <strain evidence="2">SWU-2019</strain>
        <tissue evidence="2">Muscle</tissue>
    </source>
</reference>
<dbReference type="Proteomes" id="UP000579812">
    <property type="component" value="Unassembled WGS sequence"/>
</dbReference>
<keyword evidence="3" id="KW-1185">Reference proteome</keyword>